<evidence type="ECO:0000313" key="3">
    <source>
        <dbReference type="EMBL" id="CDO61748.1"/>
    </source>
</evidence>
<dbReference type="EMBL" id="HG810495">
    <property type="protein sequence ID" value="CDO61748.1"/>
    <property type="molecule type" value="Genomic_DNA"/>
</dbReference>
<name>A0A060RM62_PLARE</name>
<evidence type="ECO:0000256" key="1">
    <source>
        <dbReference type="SAM" id="Phobius"/>
    </source>
</evidence>
<dbReference type="VEuPathDB" id="PlasmoDB:PRCDC_0038300"/>
<accession>A0A060RM62</accession>
<feature type="signal peptide" evidence="2">
    <location>
        <begin position="1"/>
        <end position="24"/>
    </location>
</feature>
<evidence type="ECO:0000256" key="2">
    <source>
        <dbReference type="SAM" id="SignalP"/>
    </source>
</evidence>
<sequence>MKLHCANILLFAFLLNILVTLYQAHNNNNEPHSTPLHTRITTSRMLSECDVQSSIYDKDEDIKSVKEIFDRQSSKRFEEYKERMKDKRQKRKEQRDKNIQKIIEEDKREKSLADKVEKGCLKCGCGLGGVAASVGIFGTVAVNVWKSGALLAATEEAITEATALATKAGIDAVKLVIEGSRRIYESQAIDRFISVVGKTNFNSESALRESTVNLFSEACKNNPGGTYDFCNIMILNSEESTFTHYVKPGIAAFQKEFASQKGTLETLKIGTVEATTTSCQTAIIASVVAIVVIVLILIIIYLILRSRRKKKVNKKAQYTKLLEE</sequence>
<dbReference type="VEuPathDB" id="PlasmoDB:PRG01_0001700"/>
<keyword evidence="2" id="KW-0732">Signal</keyword>
<keyword evidence="1" id="KW-1133">Transmembrane helix</keyword>
<dbReference type="NCBIfam" id="TIGR01477">
    <property type="entry name" value="RIFIN"/>
    <property type="match status" value="1"/>
</dbReference>
<gene>
    <name evidence="3" type="primary">RIF</name>
    <name evidence="3" type="ORF">PRCDC_0038300</name>
</gene>
<feature type="transmembrane region" description="Helical" evidence="1">
    <location>
        <begin position="282"/>
        <end position="304"/>
    </location>
</feature>
<reference evidence="3" key="1">
    <citation type="submission" date="2014-01" db="EMBL/GenBank/DDBJ databases">
        <authorList>
            <person name="Aslett M."/>
        </authorList>
    </citation>
    <scope>NUCLEOTIDE SEQUENCE</scope>
    <source>
        <strain evidence="3">CDC</strain>
    </source>
</reference>
<protein>
    <submittedName>
        <fullName evidence="3">Rifin</fullName>
    </submittedName>
</protein>
<keyword evidence="1" id="KW-0812">Transmembrane</keyword>
<keyword evidence="4" id="KW-1185">Reference proteome</keyword>
<reference evidence="3" key="2">
    <citation type="submission" date="2014-05" db="EMBL/GenBank/DDBJ databases">
        <title>The genome sequences of chimpanzee malaria parasites reveal the path to human adaptation.</title>
        <authorList>
            <person name="Otto T.D."/>
            <person name="Rayner J.C."/>
            <person name="Boehme U."/>
            <person name="Pain A."/>
            <person name="Spottiswoode N."/>
            <person name="Sanders M."/>
            <person name="Quail M."/>
            <person name="Ollomo B."/>
            <person name="Renaud F."/>
            <person name="Thomas A.W."/>
            <person name="Prugnolle F."/>
            <person name="Conway D.J."/>
            <person name="Newbold C."/>
            <person name="Berriman M."/>
        </authorList>
    </citation>
    <scope>NUCLEOTIDE SEQUENCE [LARGE SCALE GENOMIC DNA]</scope>
    <source>
        <strain evidence="3">CDC</strain>
    </source>
</reference>
<organism evidence="3 4">
    <name type="scientific">Plasmodium reichenowi</name>
    <dbReference type="NCBI Taxonomy" id="5854"/>
    <lineage>
        <taxon>Eukaryota</taxon>
        <taxon>Sar</taxon>
        <taxon>Alveolata</taxon>
        <taxon>Apicomplexa</taxon>
        <taxon>Aconoidasida</taxon>
        <taxon>Haemosporida</taxon>
        <taxon>Plasmodiidae</taxon>
        <taxon>Plasmodium</taxon>
        <taxon>Plasmodium (Laverania)</taxon>
    </lineage>
</organism>
<dbReference type="InterPro" id="IPR006373">
    <property type="entry name" value="VSA_Rifin"/>
</dbReference>
<dbReference type="Pfam" id="PF02009">
    <property type="entry name" value="RIFIN"/>
    <property type="match status" value="1"/>
</dbReference>
<dbReference type="AlphaFoldDB" id="A0A060RM62"/>
<evidence type="ECO:0000313" key="4">
    <source>
        <dbReference type="Proteomes" id="UP000027581"/>
    </source>
</evidence>
<keyword evidence="1" id="KW-0472">Membrane</keyword>
<proteinExistence type="predicted"/>
<feature type="chain" id="PRO_5001589867" evidence="2">
    <location>
        <begin position="25"/>
        <end position="324"/>
    </location>
</feature>
<dbReference type="PhylomeDB" id="A0A060RM62"/>
<dbReference type="Proteomes" id="UP000027581">
    <property type="component" value="Unassembled WGS sequence"/>
</dbReference>